<keyword evidence="4" id="KW-1185">Reference proteome</keyword>
<reference evidence="3" key="1">
    <citation type="submission" date="2021-06" db="EMBL/GenBank/DDBJ databases">
        <title>Comparative genomics, transcriptomics and evolutionary studies reveal genomic signatures of adaptation to plant cell wall in hemibiotrophic fungi.</title>
        <authorList>
            <consortium name="DOE Joint Genome Institute"/>
            <person name="Baroncelli R."/>
            <person name="Diaz J.F."/>
            <person name="Benocci T."/>
            <person name="Peng M."/>
            <person name="Battaglia E."/>
            <person name="Haridas S."/>
            <person name="Andreopoulos W."/>
            <person name="Labutti K."/>
            <person name="Pangilinan J."/>
            <person name="Floch G.L."/>
            <person name="Makela M.R."/>
            <person name="Henrissat B."/>
            <person name="Grigoriev I.V."/>
            <person name="Crouch J.A."/>
            <person name="De Vries R.P."/>
            <person name="Sukno S.A."/>
            <person name="Thon M.R."/>
        </authorList>
    </citation>
    <scope>NUCLEOTIDE SEQUENCE</scope>
    <source>
        <strain evidence="3">MAFF235873</strain>
    </source>
</reference>
<evidence type="ECO:0000256" key="1">
    <source>
        <dbReference type="SAM" id="MobiDB-lite"/>
    </source>
</evidence>
<dbReference type="Proteomes" id="UP001232148">
    <property type="component" value="Unassembled WGS sequence"/>
</dbReference>
<feature type="compositionally biased region" description="Basic and acidic residues" evidence="1">
    <location>
        <begin position="58"/>
        <end position="73"/>
    </location>
</feature>
<evidence type="ECO:0000313" key="3">
    <source>
        <dbReference type="EMBL" id="KAK2033241.1"/>
    </source>
</evidence>
<evidence type="ECO:0000256" key="2">
    <source>
        <dbReference type="SAM" id="SignalP"/>
    </source>
</evidence>
<keyword evidence="2" id="KW-0732">Signal</keyword>
<dbReference type="AlphaFoldDB" id="A0AAD9HQ42"/>
<evidence type="ECO:0008006" key="5">
    <source>
        <dbReference type="Google" id="ProtNLM"/>
    </source>
</evidence>
<feature type="region of interest" description="Disordered" evidence="1">
    <location>
        <begin position="58"/>
        <end position="78"/>
    </location>
</feature>
<gene>
    <name evidence="3" type="ORF">LX32DRAFT_102074</name>
</gene>
<feature type="signal peptide" evidence="2">
    <location>
        <begin position="1"/>
        <end position="21"/>
    </location>
</feature>
<accession>A0AAD9HQ42</accession>
<protein>
    <recommendedName>
        <fullName evidence="5">Secreted protein</fullName>
    </recommendedName>
</protein>
<dbReference type="EMBL" id="MU842823">
    <property type="protein sequence ID" value="KAK2033241.1"/>
    <property type="molecule type" value="Genomic_DNA"/>
</dbReference>
<feature type="chain" id="PRO_5042106163" description="Secreted protein" evidence="2">
    <location>
        <begin position="22"/>
        <end position="100"/>
    </location>
</feature>
<sequence>MEGLLFFSFLLFSFLFSSSSSSPACNAMKKLHCMLGCAGTEGSTSMAARSIGVCQKDRRSGQTDITSRQERVGRRTGKRGHGMVSILCRPRWGTSYKLIN</sequence>
<organism evidence="3 4">
    <name type="scientific">Colletotrichum zoysiae</name>
    <dbReference type="NCBI Taxonomy" id="1216348"/>
    <lineage>
        <taxon>Eukaryota</taxon>
        <taxon>Fungi</taxon>
        <taxon>Dikarya</taxon>
        <taxon>Ascomycota</taxon>
        <taxon>Pezizomycotina</taxon>
        <taxon>Sordariomycetes</taxon>
        <taxon>Hypocreomycetidae</taxon>
        <taxon>Glomerellales</taxon>
        <taxon>Glomerellaceae</taxon>
        <taxon>Colletotrichum</taxon>
        <taxon>Colletotrichum graminicola species complex</taxon>
    </lineage>
</organism>
<proteinExistence type="predicted"/>
<evidence type="ECO:0000313" key="4">
    <source>
        <dbReference type="Proteomes" id="UP001232148"/>
    </source>
</evidence>
<comment type="caution">
    <text evidence="3">The sequence shown here is derived from an EMBL/GenBank/DDBJ whole genome shotgun (WGS) entry which is preliminary data.</text>
</comment>
<name>A0AAD9HQ42_9PEZI</name>